<evidence type="ECO:0000259" key="6">
    <source>
        <dbReference type="PROSITE" id="PS51160"/>
    </source>
</evidence>
<dbReference type="Proteomes" id="UP000326837">
    <property type="component" value="Chromosome"/>
</dbReference>
<evidence type="ECO:0000256" key="1">
    <source>
        <dbReference type="ARBA" id="ARBA00005614"/>
    </source>
</evidence>
<evidence type="ECO:0000256" key="5">
    <source>
        <dbReference type="RuleBase" id="RU004168"/>
    </source>
</evidence>
<feature type="active site" evidence="4">
    <location>
        <position position="44"/>
    </location>
</feature>
<dbReference type="EMBL" id="AP021861">
    <property type="protein sequence ID" value="BBO32417.1"/>
    <property type="molecule type" value="Genomic_DNA"/>
</dbReference>
<dbReference type="RefSeq" id="WP_152098390.1">
    <property type="nucleotide sequence ID" value="NZ_AP021861.1"/>
</dbReference>
<comment type="catalytic activity">
    <reaction evidence="3 4">
        <text>an acyl phosphate + H2O = a carboxylate + phosphate + H(+)</text>
        <dbReference type="Rhea" id="RHEA:14965"/>
        <dbReference type="ChEBI" id="CHEBI:15377"/>
        <dbReference type="ChEBI" id="CHEBI:15378"/>
        <dbReference type="ChEBI" id="CHEBI:29067"/>
        <dbReference type="ChEBI" id="CHEBI:43474"/>
        <dbReference type="ChEBI" id="CHEBI:59918"/>
        <dbReference type="EC" id="3.6.1.7"/>
    </reaction>
</comment>
<dbReference type="EC" id="3.6.1.7" evidence="2 4"/>
<dbReference type="InterPro" id="IPR001792">
    <property type="entry name" value="Acylphosphatase-like_dom"/>
</dbReference>
<evidence type="ECO:0000256" key="3">
    <source>
        <dbReference type="ARBA" id="ARBA00047645"/>
    </source>
</evidence>
<feature type="active site" evidence="4">
    <location>
        <position position="26"/>
    </location>
</feature>
<dbReference type="PANTHER" id="PTHR47268:SF4">
    <property type="entry name" value="ACYLPHOSPHATASE"/>
    <property type="match status" value="1"/>
</dbReference>
<evidence type="ECO:0000256" key="2">
    <source>
        <dbReference type="ARBA" id="ARBA00012150"/>
    </source>
</evidence>
<name>A0A5K7X950_9BACT</name>
<dbReference type="GO" id="GO:0003998">
    <property type="term" value="F:acylphosphatase activity"/>
    <property type="evidence" value="ECO:0007669"/>
    <property type="project" value="UniProtKB-EC"/>
</dbReference>
<dbReference type="InterPro" id="IPR036046">
    <property type="entry name" value="Acylphosphatase-like_dom_sf"/>
</dbReference>
<feature type="domain" description="Acylphosphatase-like" evidence="6">
    <location>
        <begin position="11"/>
        <end position="97"/>
    </location>
</feature>
<dbReference type="InterPro" id="IPR020456">
    <property type="entry name" value="Acylphosphatase"/>
</dbReference>
<dbReference type="PANTHER" id="PTHR47268">
    <property type="entry name" value="ACYLPHOSPHATASE"/>
    <property type="match status" value="1"/>
</dbReference>
<dbReference type="Gene3D" id="3.30.70.100">
    <property type="match status" value="1"/>
</dbReference>
<evidence type="ECO:0000313" key="8">
    <source>
        <dbReference type="Proteomes" id="UP000326837"/>
    </source>
</evidence>
<keyword evidence="8" id="KW-1185">Reference proteome</keyword>
<dbReference type="KEGG" id="lpav:PLANPX_2029"/>
<dbReference type="Pfam" id="PF00708">
    <property type="entry name" value="Acylphosphatase"/>
    <property type="match status" value="1"/>
</dbReference>
<keyword evidence="4" id="KW-0378">Hydrolase</keyword>
<sequence>MPAHRPTSLQRRQAIYTGHVQGVGFRETTRRLAEGFEVTGFIKNLPDGRVELIAEGFAGELDRFLAAVAERMEGRIRNVAVDVRPALGEFADFRIRH</sequence>
<dbReference type="PROSITE" id="PS51160">
    <property type="entry name" value="ACYLPHOSPHATASE_3"/>
    <property type="match status" value="1"/>
</dbReference>
<protein>
    <recommendedName>
        <fullName evidence="2 4">acylphosphatase</fullName>
        <ecNumber evidence="2 4">3.6.1.7</ecNumber>
    </recommendedName>
</protein>
<dbReference type="SUPFAM" id="SSF54975">
    <property type="entry name" value="Acylphosphatase/BLUF domain-like"/>
    <property type="match status" value="1"/>
</dbReference>
<reference evidence="8" key="1">
    <citation type="submission" date="2019-10" db="EMBL/GenBank/DDBJ databases">
        <title>Lacipirellula parvula gen. nov., sp. nov., representing a lineage of planctomycetes widespread in freshwater anoxic habitats, and description of the family Lacipirellulaceae.</title>
        <authorList>
            <person name="Dedysh S.N."/>
            <person name="Kulichevskaya I.S."/>
            <person name="Beletsky A.V."/>
            <person name="Rakitin A.L."/>
            <person name="Mardanov A.V."/>
            <person name="Ivanova A.A."/>
            <person name="Saltykova V.X."/>
            <person name="Rijpstra W.I.C."/>
            <person name="Sinninghe Damste J.S."/>
            <person name="Ravin N.V."/>
        </authorList>
    </citation>
    <scope>NUCLEOTIDE SEQUENCE [LARGE SCALE GENOMIC DNA]</scope>
    <source>
        <strain evidence="8">PX69</strain>
    </source>
</reference>
<organism evidence="7 8">
    <name type="scientific">Lacipirellula parvula</name>
    <dbReference type="NCBI Taxonomy" id="2650471"/>
    <lineage>
        <taxon>Bacteria</taxon>
        <taxon>Pseudomonadati</taxon>
        <taxon>Planctomycetota</taxon>
        <taxon>Planctomycetia</taxon>
        <taxon>Pirellulales</taxon>
        <taxon>Lacipirellulaceae</taxon>
        <taxon>Lacipirellula</taxon>
    </lineage>
</organism>
<proteinExistence type="inferred from homology"/>
<evidence type="ECO:0000313" key="7">
    <source>
        <dbReference type="EMBL" id="BBO32417.1"/>
    </source>
</evidence>
<accession>A0A5K7X950</accession>
<dbReference type="AlphaFoldDB" id="A0A5K7X950"/>
<gene>
    <name evidence="7" type="ORF">PLANPX_2029</name>
</gene>
<evidence type="ECO:0000256" key="4">
    <source>
        <dbReference type="PROSITE-ProRule" id="PRU00520"/>
    </source>
</evidence>
<comment type="similarity">
    <text evidence="1 5">Belongs to the acylphosphatase family.</text>
</comment>